<dbReference type="Gene3D" id="3.20.20.140">
    <property type="entry name" value="Metal-dependent hydrolases"/>
    <property type="match status" value="1"/>
</dbReference>
<feature type="binding site" evidence="4">
    <location>
        <position position="11"/>
    </location>
    <ligand>
        <name>a divalent metal cation</name>
        <dbReference type="ChEBI" id="CHEBI:60240"/>
        <label>1</label>
    </ligand>
</feature>
<dbReference type="GO" id="GO:0046872">
    <property type="term" value="F:metal ion binding"/>
    <property type="evidence" value="ECO:0007669"/>
    <property type="project" value="UniProtKB-KW"/>
</dbReference>
<keyword evidence="6" id="KW-1185">Reference proteome</keyword>
<evidence type="ECO:0000256" key="2">
    <source>
        <dbReference type="ARBA" id="ARBA00022723"/>
    </source>
</evidence>
<feature type="binding site" evidence="4">
    <location>
        <position position="135"/>
    </location>
    <ligand>
        <name>a divalent metal cation</name>
        <dbReference type="ChEBI" id="CHEBI:60240"/>
        <label>2</label>
    </ligand>
</feature>
<sequence>MHQPIIDSHIHFDLYKEDEKRHILKVMEAYKVTDLISVSRHAQSAQENIELAKQDERVKVSIGYHPEQKLPNQNEVDKLFELIDGYQDEIVAIGEVGLPYYMRKDNRSIKVEPYLNLLEKFVQKAKELDLPIVLHAIYEDAPIVCDLLEQYSVTKAHFHWFKGDAKTVKRMIDHHYFISITPDVLYEAEIQSLVQSYPLSKMMVETDGPWPFEGPFQGQMTHPKMIHETVMKIAELKQCEVAYIYENLFQNTKDFYKII</sequence>
<dbReference type="Pfam" id="PF01026">
    <property type="entry name" value="TatD_DNase"/>
    <property type="match status" value="1"/>
</dbReference>
<dbReference type="InterPro" id="IPR001130">
    <property type="entry name" value="TatD-like"/>
</dbReference>
<feature type="binding site" evidence="4">
    <location>
        <position position="159"/>
    </location>
    <ligand>
        <name>a divalent metal cation</name>
        <dbReference type="ChEBI" id="CHEBI:60240"/>
        <label>2</label>
    </ligand>
</feature>
<evidence type="ECO:0000256" key="1">
    <source>
        <dbReference type="ARBA" id="ARBA00009275"/>
    </source>
</evidence>
<evidence type="ECO:0000256" key="3">
    <source>
        <dbReference type="ARBA" id="ARBA00022801"/>
    </source>
</evidence>
<feature type="binding site" evidence="4">
    <location>
        <position position="9"/>
    </location>
    <ligand>
        <name>a divalent metal cation</name>
        <dbReference type="ChEBI" id="CHEBI:60240"/>
        <label>1</label>
    </ligand>
</feature>
<dbReference type="InterPro" id="IPR032466">
    <property type="entry name" value="Metal_Hydrolase"/>
</dbReference>
<gene>
    <name evidence="5" type="ORF">SAMN05216498_2940</name>
</gene>
<reference evidence="5 6" key="1">
    <citation type="submission" date="2016-10" db="EMBL/GenBank/DDBJ databases">
        <authorList>
            <person name="de Groot N.N."/>
        </authorList>
    </citation>
    <scope>NUCLEOTIDE SEQUENCE [LARGE SCALE GENOMIC DNA]</scope>
    <source>
        <strain evidence="5 6">CGMCC 1.3442</strain>
    </source>
</reference>
<dbReference type="OrthoDB" id="9775608at2"/>
<name>A0A1H0DTX5_9BACI</name>
<dbReference type="GO" id="GO:0016788">
    <property type="term" value="F:hydrolase activity, acting on ester bonds"/>
    <property type="evidence" value="ECO:0007669"/>
    <property type="project" value="InterPro"/>
</dbReference>
<dbReference type="AlphaFoldDB" id="A0A1H0DTX5"/>
<evidence type="ECO:0000313" key="6">
    <source>
        <dbReference type="Proteomes" id="UP000199334"/>
    </source>
</evidence>
<dbReference type="EMBL" id="FNIG01000008">
    <property type="protein sequence ID" value="SDN73528.1"/>
    <property type="molecule type" value="Genomic_DNA"/>
</dbReference>
<accession>A0A1H0DTX5</accession>
<protein>
    <submittedName>
        <fullName evidence="5">TatD DNase family protein</fullName>
    </submittedName>
</protein>
<evidence type="ECO:0000256" key="4">
    <source>
        <dbReference type="PIRSR" id="PIRSR005902-1"/>
    </source>
</evidence>
<keyword evidence="3" id="KW-0378">Hydrolase</keyword>
<dbReference type="STRING" id="237069.SAMN05216498_2940"/>
<dbReference type="SUPFAM" id="SSF51556">
    <property type="entry name" value="Metallo-dependent hydrolases"/>
    <property type="match status" value="1"/>
</dbReference>
<feature type="binding site" evidence="4">
    <location>
        <position position="207"/>
    </location>
    <ligand>
        <name>a divalent metal cation</name>
        <dbReference type="ChEBI" id="CHEBI:60240"/>
        <label>1</label>
    </ligand>
</feature>
<feature type="binding site" evidence="4">
    <location>
        <position position="95"/>
    </location>
    <ligand>
        <name>a divalent metal cation</name>
        <dbReference type="ChEBI" id="CHEBI:60240"/>
        <label>1</label>
    </ligand>
</feature>
<comment type="similarity">
    <text evidence="1">Belongs to the metallo-dependent hydrolases superfamily. TatD-type hydrolase family.</text>
</comment>
<dbReference type="PANTHER" id="PTHR46317">
    <property type="entry name" value="HYDROLASE OF PHP SUPERFAMILY-RELATED PROTEIN"/>
    <property type="match status" value="1"/>
</dbReference>
<proteinExistence type="inferred from homology"/>
<keyword evidence="2 4" id="KW-0479">Metal-binding</keyword>
<dbReference type="RefSeq" id="WP_093857339.1">
    <property type="nucleotide sequence ID" value="NZ_BJVZ01000005.1"/>
</dbReference>
<organism evidence="5 6">
    <name type="scientific">Tenuibacillus multivorans</name>
    <dbReference type="NCBI Taxonomy" id="237069"/>
    <lineage>
        <taxon>Bacteria</taxon>
        <taxon>Bacillati</taxon>
        <taxon>Bacillota</taxon>
        <taxon>Bacilli</taxon>
        <taxon>Bacillales</taxon>
        <taxon>Bacillaceae</taxon>
        <taxon>Tenuibacillus</taxon>
    </lineage>
</organism>
<dbReference type="PIRSF" id="PIRSF005902">
    <property type="entry name" value="DNase_TatD"/>
    <property type="match status" value="1"/>
</dbReference>
<evidence type="ECO:0000313" key="5">
    <source>
        <dbReference type="EMBL" id="SDN73528.1"/>
    </source>
</evidence>
<dbReference type="Proteomes" id="UP000199334">
    <property type="component" value="Unassembled WGS sequence"/>
</dbReference>
<dbReference type="PANTHER" id="PTHR46317:SF1">
    <property type="entry name" value="HYDROLASE, TATD FAMILY"/>
    <property type="match status" value="1"/>
</dbReference>